<dbReference type="NCBIfam" id="TIGR00442">
    <property type="entry name" value="hisS"/>
    <property type="match status" value="1"/>
</dbReference>
<comment type="similarity">
    <text evidence="3 9">Belongs to the class-II aminoacyl-tRNA synthetase family. HisZ subfamily.</text>
</comment>
<dbReference type="GO" id="GO:0000105">
    <property type="term" value="P:L-histidine biosynthetic process"/>
    <property type="evidence" value="ECO:0007669"/>
    <property type="project" value="UniProtKB-UniRule"/>
</dbReference>
<evidence type="ECO:0000256" key="10">
    <source>
        <dbReference type="PIRSR" id="PIRSR001549-1"/>
    </source>
</evidence>
<dbReference type="InterPro" id="IPR006195">
    <property type="entry name" value="aa-tRNA-synth_II"/>
</dbReference>
<evidence type="ECO:0000313" key="12">
    <source>
        <dbReference type="EMBL" id="QSQ09615.1"/>
    </source>
</evidence>
<evidence type="ECO:0000259" key="11">
    <source>
        <dbReference type="PROSITE" id="PS50862"/>
    </source>
</evidence>
<keyword evidence="6 9" id="KW-0028">Amino-acid biosynthesis</keyword>
<dbReference type="GO" id="GO:0140096">
    <property type="term" value="F:catalytic activity, acting on a protein"/>
    <property type="evidence" value="ECO:0007669"/>
    <property type="project" value="UniProtKB-ARBA"/>
</dbReference>
<evidence type="ECO:0000256" key="7">
    <source>
        <dbReference type="ARBA" id="ARBA00023102"/>
    </source>
</evidence>
<dbReference type="PANTHER" id="PTHR43707">
    <property type="entry name" value="HISTIDYL-TRNA SYNTHETASE"/>
    <property type="match status" value="1"/>
</dbReference>
<dbReference type="InterPro" id="IPR041715">
    <property type="entry name" value="HisRS-like_core"/>
</dbReference>
<dbReference type="InterPro" id="IPR015807">
    <property type="entry name" value="His-tRNA-ligase"/>
</dbReference>
<feature type="binding site" evidence="10">
    <location>
        <position position="129"/>
    </location>
    <ligand>
        <name>L-histidine</name>
        <dbReference type="ChEBI" id="CHEBI:57595"/>
    </ligand>
</feature>
<dbReference type="GO" id="GO:0004821">
    <property type="term" value="F:histidine-tRNA ligase activity"/>
    <property type="evidence" value="ECO:0007669"/>
    <property type="project" value="UniProtKB-UniRule"/>
</dbReference>
<evidence type="ECO:0000313" key="13">
    <source>
        <dbReference type="Proteomes" id="UP000662904"/>
    </source>
</evidence>
<evidence type="ECO:0000256" key="9">
    <source>
        <dbReference type="HAMAP-Rule" id="MF_00125"/>
    </source>
</evidence>
<comment type="miscellaneous">
    <text evidence="9">This function is generally fulfilled by the C-terminal part of HisG, which is missing in some bacteria such as this one.</text>
</comment>
<dbReference type="HAMAP" id="MF_00125">
    <property type="entry name" value="HisZ"/>
    <property type="match status" value="1"/>
</dbReference>
<comment type="pathway">
    <text evidence="2 9">Amino-acid biosynthesis; L-histidine biosynthesis; L-histidine from 5-phospho-alpha-D-ribose 1-diphosphate: step 1/9.</text>
</comment>
<dbReference type="GO" id="GO:0005524">
    <property type="term" value="F:ATP binding"/>
    <property type="evidence" value="ECO:0007669"/>
    <property type="project" value="InterPro"/>
</dbReference>
<proteinExistence type="inferred from homology"/>
<gene>
    <name evidence="9 12" type="primary">hisZ</name>
    <name evidence="12" type="ORF">H0A61_01990</name>
</gene>
<keyword evidence="5 9" id="KW-0963">Cytoplasm</keyword>
<dbReference type="Pfam" id="PF13393">
    <property type="entry name" value="tRNA-synt_His"/>
    <property type="match status" value="1"/>
</dbReference>
<evidence type="ECO:0000256" key="4">
    <source>
        <dbReference type="ARBA" id="ARBA00020397"/>
    </source>
</evidence>
<name>A0A8A0RMH7_9FIRM</name>
<reference evidence="12" key="1">
    <citation type="submission" date="2020-07" db="EMBL/GenBank/DDBJ databases">
        <title>Koleobacter methoxysyntrophicus gen. nov., sp. nov., a novel anaerobic bacterium isolated from deep subsurface oil field and proposal of Koleobacterales ord. nov. in the phylum Firmicutes.</title>
        <authorList>
            <person name="Sakamoto S."/>
            <person name="Tamaki H."/>
        </authorList>
    </citation>
    <scope>NUCLEOTIDE SEQUENCE</scope>
    <source>
        <strain evidence="12">NRmbB1</strain>
    </source>
</reference>
<comment type="subcellular location">
    <subcellularLocation>
        <location evidence="1 9">Cytoplasm</location>
    </subcellularLocation>
</comment>
<evidence type="ECO:0000256" key="2">
    <source>
        <dbReference type="ARBA" id="ARBA00004667"/>
    </source>
</evidence>
<comment type="subunit">
    <text evidence="9">Heteromultimer composed of HisG and HisZ subunits.</text>
</comment>
<dbReference type="EMBL" id="CP059066">
    <property type="protein sequence ID" value="QSQ09615.1"/>
    <property type="molecule type" value="Genomic_DNA"/>
</dbReference>
<dbReference type="CDD" id="cd00773">
    <property type="entry name" value="HisRS-like_core"/>
    <property type="match status" value="1"/>
</dbReference>
<evidence type="ECO:0000256" key="5">
    <source>
        <dbReference type="ARBA" id="ARBA00022490"/>
    </source>
</evidence>
<dbReference type="GO" id="GO:0005737">
    <property type="term" value="C:cytoplasm"/>
    <property type="evidence" value="ECO:0007669"/>
    <property type="project" value="UniProtKB-SubCell"/>
</dbReference>
<feature type="binding site" evidence="10">
    <location>
        <position position="125"/>
    </location>
    <ligand>
        <name>L-histidine</name>
        <dbReference type="ChEBI" id="CHEBI:57595"/>
    </ligand>
</feature>
<dbReference type="GO" id="GO:0016757">
    <property type="term" value="F:glycosyltransferase activity"/>
    <property type="evidence" value="ECO:0007669"/>
    <property type="project" value="UniProtKB-KW"/>
</dbReference>
<dbReference type="Proteomes" id="UP000662904">
    <property type="component" value="Chromosome"/>
</dbReference>
<evidence type="ECO:0000256" key="6">
    <source>
        <dbReference type="ARBA" id="ARBA00022605"/>
    </source>
</evidence>
<accession>A0A8A0RMH7</accession>
<dbReference type="AlphaFoldDB" id="A0A8A0RMH7"/>
<comment type="function">
    <text evidence="8 9">Required for the first step of histidine biosynthesis. May allow the feedback regulation of ATP phosphoribosyltransferase activity by histidine.</text>
</comment>
<feature type="binding site" evidence="10">
    <location>
        <position position="111"/>
    </location>
    <ligand>
        <name>L-histidine</name>
        <dbReference type="ChEBI" id="CHEBI:57595"/>
    </ligand>
</feature>
<keyword evidence="13" id="KW-1185">Reference proteome</keyword>
<keyword evidence="12" id="KW-0328">Glycosyltransferase</keyword>
<dbReference type="InterPro" id="IPR004517">
    <property type="entry name" value="HisZ"/>
</dbReference>
<feature type="domain" description="Aminoacyl-transfer RNA synthetases class-II family profile" evidence="11">
    <location>
        <begin position="24"/>
        <end position="334"/>
    </location>
</feature>
<sequence>MSVKFSLKPDGVRDFLPEMAAAKRSLEKTLYDVFTDWGFEEVITPAFEYLETFLMGYSFDMAERIYKFFDRKGRVLALRPDMTTPIARIVANHYKDLQFPLRLCYFSNIFRFEEPRGGRQCEFYQAGAELIGVEGIDYDAEIIALAVEGLKKAGIKEFKVSVGHTGFLKGILNAVDAEEEIKDDIHTLLLNKDFVGLKKLLDSCRFDDSLRELILGLTRNSGNVIEENDRICKNEIIARAIKELKTLKHLLSAYDVEKYISFDPALIRPLDYYTGIIFEIYSPSLGFPLCGGGRYDNLIEKFNGSYPATGFAFYIEGILQVLERQNTIKANTDRDYLICYDEINIEKAIKRAVELRNRGYGVELYKTGDREKGISYAEKKGFRELFMFEGEREEKITLLKKRNTMVNNKFLWCGIH</sequence>
<feature type="binding site" evidence="10">
    <location>
        <begin position="81"/>
        <end position="83"/>
    </location>
    <ligand>
        <name>L-histidine</name>
        <dbReference type="ChEBI" id="CHEBI:57595"/>
    </ligand>
</feature>
<dbReference type="InterPro" id="IPR004516">
    <property type="entry name" value="HisRS/HisZ"/>
</dbReference>
<dbReference type="Gene3D" id="3.30.930.10">
    <property type="entry name" value="Bira Bifunctional Protein, Domain 2"/>
    <property type="match status" value="1"/>
</dbReference>
<keyword evidence="7 9" id="KW-0368">Histidine biosynthesis</keyword>
<protein>
    <recommendedName>
        <fullName evidence="4 9">ATP phosphoribosyltransferase regulatory subunit</fullName>
    </recommendedName>
</protein>
<evidence type="ECO:0000256" key="8">
    <source>
        <dbReference type="ARBA" id="ARBA00025246"/>
    </source>
</evidence>
<dbReference type="InterPro" id="IPR045864">
    <property type="entry name" value="aa-tRNA-synth_II/BPL/LPL"/>
</dbReference>
<dbReference type="PANTHER" id="PTHR43707:SF6">
    <property type="entry name" value="ATP PHOSPHORIBOSYLTRANSFERASE REGULATORY SUBUNIT"/>
    <property type="match status" value="1"/>
</dbReference>
<evidence type="ECO:0000256" key="3">
    <source>
        <dbReference type="ARBA" id="ARBA00005539"/>
    </source>
</evidence>
<keyword evidence="12" id="KW-0808">Transferase</keyword>
<evidence type="ECO:0000256" key="1">
    <source>
        <dbReference type="ARBA" id="ARBA00004496"/>
    </source>
</evidence>
<dbReference type="PROSITE" id="PS50862">
    <property type="entry name" value="AA_TRNA_LIGASE_II"/>
    <property type="match status" value="1"/>
</dbReference>
<dbReference type="SUPFAM" id="SSF55681">
    <property type="entry name" value="Class II aaRS and biotin synthetases"/>
    <property type="match status" value="1"/>
</dbReference>
<dbReference type="NCBIfam" id="TIGR00443">
    <property type="entry name" value="hisZ_biosyn_reg"/>
    <property type="match status" value="1"/>
</dbReference>
<dbReference type="KEGG" id="kme:H0A61_01990"/>
<feature type="binding site" evidence="10">
    <location>
        <begin position="272"/>
        <end position="273"/>
    </location>
    <ligand>
        <name>L-histidine</name>
        <dbReference type="ChEBI" id="CHEBI:57595"/>
    </ligand>
</feature>
<dbReference type="UniPathway" id="UPA00031">
    <property type="reaction ID" value="UER00006"/>
</dbReference>
<dbReference type="PIRSF" id="PIRSF001549">
    <property type="entry name" value="His-tRNA_synth"/>
    <property type="match status" value="1"/>
</dbReference>
<feature type="binding site" evidence="10">
    <location>
        <position position="268"/>
    </location>
    <ligand>
        <name>L-histidine</name>
        <dbReference type="ChEBI" id="CHEBI:57595"/>
    </ligand>
</feature>
<dbReference type="GO" id="GO:0006427">
    <property type="term" value="P:histidyl-tRNA aminoacylation"/>
    <property type="evidence" value="ECO:0007669"/>
    <property type="project" value="UniProtKB-UniRule"/>
</dbReference>
<organism evidence="12 13">
    <name type="scientific">Koleobacter methoxysyntrophicus</name>
    <dbReference type="NCBI Taxonomy" id="2751313"/>
    <lineage>
        <taxon>Bacteria</taxon>
        <taxon>Bacillati</taxon>
        <taxon>Bacillota</taxon>
        <taxon>Clostridia</taxon>
        <taxon>Koleobacterales</taxon>
        <taxon>Koleobacteraceae</taxon>
        <taxon>Koleobacter</taxon>
    </lineage>
</organism>